<dbReference type="InterPro" id="IPR036271">
    <property type="entry name" value="Tet_transcr_reg_TetR-rel_C_sf"/>
</dbReference>
<dbReference type="Pfam" id="PF13305">
    <property type="entry name" value="TetR_C_33"/>
    <property type="match status" value="1"/>
</dbReference>
<sequence length="194" mass="19834">MPRAGLTRAAVTAVALELVDEGGTAGFERLTLAAVAGRAGVAVPSLYKHVASLGDLRRLVATESVAELTRVLAGATIGRAGPEAVRAAADAIRGFAHRHPGRYAATQVAADAADPADAELAARAGESLTVLAGVLRGFGLPDDELVDAIRMLRSAVHGFVTLELGGGFRLSDDLDRSYSVLVDGVIAGVERLAA</sequence>
<comment type="caution">
    <text evidence="6">The sequence shown here is derived from an EMBL/GenBank/DDBJ whole genome shotgun (WGS) entry which is preliminary data.</text>
</comment>
<name>A0A852SZ42_9MICO</name>
<dbReference type="PROSITE" id="PS50977">
    <property type="entry name" value="HTH_TETR_2"/>
    <property type="match status" value="1"/>
</dbReference>
<evidence type="ECO:0000313" key="6">
    <source>
        <dbReference type="EMBL" id="NYD74496.1"/>
    </source>
</evidence>
<dbReference type="EMBL" id="JACCBJ010000001">
    <property type="protein sequence ID" value="NYD74496.1"/>
    <property type="molecule type" value="Genomic_DNA"/>
</dbReference>
<dbReference type="Gene3D" id="1.10.10.60">
    <property type="entry name" value="Homeodomain-like"/>
    <property type="match status" value="1"/>
</dbReference>
<organism evidence="6 7">
    <name type="scientific">Leifsonia soli</name>
    <dbReference type="NCBI Taxonomy" id="582665"/>
    <lineage>
        <taxon>Bacteria</taxon>
        <taxon>Bacillati</taxon>
        <taxon>Actinomycetota</taxon>
        <taxon>Actinomycetes</taxon>
        <taxon>Micrococcales</taxon>
        <taxon>Microbacteriaceae</taxon>
        <taxon>Leifsonia</taxon>
    </lineage>
</organism>
<dbReference type="InterPro" id="IPR009057">
    <property type="entry name" value="Homeodomain-like_sf"/>
</dbReference>
<dbReference type="SUPFAM" id="SSF48498">
    <property type="entry name" value="Tetracyclin repressor-like, C-terminal domain"/>
    <property type="match status" value="1"/>
</dbReference>
<feature type="domain" description="HTH tetR-type" evidence="5">
    <location>
        <begin position="5"/>
        <end position="68"/>
    </location>
</feature>
<dbReference type="RefSeq" id="WP_179456370.1">
    <property type="nucleotide sequence ID" value="NZ_BAAAPX010000001.1"/>
</dbReference>
<dbReference type="GO" id="GO:0003677">
    <property type="term" value="F:DNA binding"/>
    <property type="evidence" value="ECO:0007669"/>
    <property type="project" value="UniProtKB-UniRule"/>
</dbReference>
<proteinExistence type="predicted"/>
<evidence type="ECO:0000313" key="7">
    <source>
        <dbReference type="Proteomes" id="UP000589620"/>
    </source>
</evidence>
<evidence type="ECO:0000256" key="3">
    <source>
        <dbReference type="ARBA" id="ARBA00023163"/>
    </source>
</evidence>
<dbReference type="AlphaFoldDB" id="A0A852SZ42"/>
<dbReference type="InterPro" id="IPR025996">
    <property type="entry name" value="MT1864/Rv1816-like_C"/>
</dbReference>
<accession>A0A852SZ42</accession>
<reference evidence="6 7" key="1">
    <citation type="submission" date="2020-07" db="EMBL/GenBank/DDBJ databases">
        <title>Sequencing the genomes of 1000 actinobacteria strains.</title>
        <authorList>
            <person name="Klenk H.-P."/>
        </authorList>
    </citation>
    <scope>NUCLEOTIDE SEQUENCE [LARGE SCALE GENOMIC DNA]</scope>
    <source>
        <strain evidence="6 7">DSM 23871</strain>
    </source>
</reference>
<dbReference type="SUPFAM" id="SSF46689">
    <property type="entry name" value="Homeodomain-like"/>
    <property type="match status" value="1"/>
</dbReference>
<protein>
    <submittedName>
        <fullName evidence="6">AcrR family transcriptional regulator</fullName>
    </submittedName>
</protein>
<evidence type="ECO:0000256" key="1">
    <source>
        <dbReference type="ARBA" id="ARBA00023015"/>
    </source>
</evidence>
<evidence type="ECO:0000256" key="4">
    <source>
        <dbReference type="PROSITE-ProRule" id="PRU00335"/>
    </source>
</evidence>
<dbReference type="Gene3D" id="1.10.357.10">
    <property type="entry name" value="Tetracycline Repressor, domain 2"/>
    <property type="match status" value="1"/>
</dbReference>
<keyword evidence="3" id="KW-0804">Transcription</keyword>
<feature type="DNA-binding region" description="H-T-H motif" evidence="4">
    <location>
        <begin position="31"/>
        <end position="50"/>
    </location>
</feature>
<dbReference type="InterPro" id="IPR001647">
    <property type="entry name" value="HTH_TetR"/>
</dbReference>
<keyword evidence="7" id="KW-1185">Reference proteome</keyword>
<gene>
    <name evidence="6" type="ORF">BJ963_002015</name>
</gene>
<keyword evidence="1" id="KW-0805">Transcription regulation</keyword>
<evidence type="ECO:0000256" key="2">
    <source>
        <dbReference type="ARBA" id="ARBA00023125"/>
    </source>
</evidence>
<keyword evidence="2 4" id="KW-0238">DNA-binding</keyword>
<dbReference type="Proteomes" id="UP000589620">
    <property type="component" value="Unassembled WGS sequence"/>
</dbReference>
<evidence type="ECO:0000259" key="5">
    <source>
        <dbReference type="PROSITE" id="PS50977"/>
    </source>
</evidence>